<dbReference type="SUPFAM" id="SSF47413">
    <property type="entry name" value="lambda repressor-like DNA-binding domains"/>
    <property type="match status" value="1"/>
</dbReference>
<protein>
    <submittedName>
        <fullName evidence="2">Predicted transcriptional regulator</fullName>
    </submittedName>
</protein>
<gene>
    <name evidence="2" type="ORF">ERS852406_02319</name>
</gene>
<proteinExistence type="predicted"/>
<accession>A0A174GA46</accession>
<dbReference type="CDD" id="cd00093">
    <property type="entry name" value="HTH_XRE"/>
    <property type="match status" value="1"/>
</dbReference>
<dbReference type="InterPro" id="IPR010982">
    <property type="entry name" value="Lambda_DNA-bd_dom_sf"/>
</dbReference>
<evidence type="ECO:0000259" key="1">
    <source>
        <dbReference type="Pfam" id="PF13443"/>
    </source>
</evidence>
<dbReference type="EMBL" id="CYYV01000010">
    <property type="protein sequence ID" value="CUO57739.1"/>
    <property type="molecule type" value="Genomic_DNA"/>
</dbReference>
<dbReference type="InterPro" id="IPR001387">
    <property type="entry name" value="Cro/C1-type_HTH"/>
</dbReference>
<reference evidence="2 3" key="1">
    <citation type="submission" date="2015-09" db="EMBL/GenBank/DDBJ databases">
        <authorList>
            <consortium name="Pathogen Informatics"/>
        </authorList>
    </citation>
    <scope>NUCLEOTIDE SEQUENCE [LARGE SCALE GENOMIC DNA]</scope>
    <source>
        <strain evidence="2 3">2789STDY5608849</strain>
    </source>
</reference>
<feature type="domain" description="HTH cro/C1-type" evidence="1">
    <location>
        <begin position="9"/>
        <end position="70"/>
    </location>
</feature>
<dbReference type="GO" id="GO:0003677">
    <property type="term" value="F:DNA binding"/>
    <property type="evidence" value="ECO:0007669"/>
    <property type="project" value="InterPro"/>
</dbReference>
<dbReference type="Pfam" id="PF13443">
    <property type="entry name" value="HTH_26"/>
    <property type="match status" value="1"/>
</dbReference>
<dbReference type="Gene3D" id="1.10.260.40">
    <property type="entry name" value="lambda repressor-like DNA-binding domains"/>
    <property type="match status" value="1"/>
</dbReference>
<evidence type="ECO:0000313" key="2">
    <source>
        <dbReference type="EMBL" id="CUO57739.1"/>
    </source>
</evidence>
<dbReference type="Proteomes" id="UP000095706">
    <property type="component" value="Unassembled WGS sequence"/>
</dbReference>
<name>A0A174GA46_9FIRM</name>
<evidence type="ECO:0000313" key="3">
    <source>
        <dbReference type="Proteomes" id="UP000095706"/>
    </source>
</evidence>
<dbReference type="RefSeq" id="WP_055228112.1">
    <property type="nucleotide sequence ID" value="NZ_CYYV01000010.1"/>
</dbReference>
<dbReference type="AlphaFoldDB" id="A0A174GA46"/>
<sequence>MEYGHLELHIEELLRERGISKNKICKDCDIPRSNMNRYCKNQFQRLDALFICKLCCYLECEIQDLIEYVRE</sequence>
<organism evidence="2 3">
    <name type="scientific">Fusicatenibacter saccharivorans</name>
    <dbReference type="NCBI Taxonomy" id="1150298"/>
    <lineage>
        <taxon>Bacteria</taxon>
        <taxon>Bacillati</taxon>
        <taxon>Bacillota</taxon>
        <taxon>Clostridia</taxon>
        <taxon>Lachnospirales</taxon>
        <taxon>Lachnospiraceae</taxon>
        <taxon>Fusicatenibacter</taxon>
    </lineage>
</organism>